<name>A0ABQ2EEU2_9GAMM</name>
<protein>
    <recommendedName>
        <fullName evidence="1">Bacteriophage phiJL001 Gp84 C-terminal domain-containing protein</fullName>
    </recommendedName>
</protein>
<feature type="domain" description="Bacteriophage phiJL001 Gp84 C-terminal" evidence="1">
    <location>
        <begin position="178"/>
        <end position="251"/>
    </location>
</feature>
<proteinExistence type="predicted"/>
<comment type="caution">
    <text evidence="2">The sequence shown here is derived from an EMBL/GenBank/DDBJ whole genome shotgun (WGS) entry which is preliminary data.</text>
</comment>
<gene>
    <name evidence="2" type="ORF">GCM10011394_17380</name>
</gene>
<evidence type="ECO:0000313" key="2">
    <source>
        <dbReference type="EMBL" id="GGK08514.1"/>
    </source>
</evidence>
<keyword evidence="3" id="KW-1185">Reference proteome</keyword>
<sequence>MSLLSRHVELYEVNRGPKVMRFTPEDRGVEFNSQFYDAAAGLKRGRIAQTGSEARSELGLDVPLDFPLLSWFRPFPPSERVQLRLIKVRKSDGHTRLLWSGVLAELRDSTHKAHIRCQTRLATMATAGLRRCWQVACPHVLYGRQCGVDQNAFRVDATLFGSSAYSVQSAAFAAYADGWFSGGFIRWQVGTDIEHRFVVRHVGDTLHLLTPSALPVGTVVASFPGCDRSMPTCHEKFNNSLDYGGQHTIPRDHPFDGHAVF</sequence>
<dbReference type="NCBIfam" id="TIGR02218">
    <property type="entry name" value="phg_TIGR02218"/>
    <property type="match status" value="1"/>
</dbReference>
<organism evidence="2 3">
    <name type="scientific">Luteimonas terricola</name>
    <dbReference type="NCBI Taxonomy" id="645597"/>
    <lineage>
        <taxon>Bacteria</taxon>
        <taxon>Pseudomonadati</taxon>
        <taxon>Pseudomonadota</taxon>
        <taxon>Gammaproteobacteria</taxon>
        <taxon>Lysobacterales</taxon>
        <taxon>Lysobacteraceae</taxon>
        <taxon>Luteimonas</taxon>
    </lineage>
</organism>
<dbReference type="RefSeq" id="WP_132984715.1">
    <property type="nucleotide sequence ID" value="NZ_BMME01000001.1"/>
</dbReference>
<dbReference type="Pfam" id="PF09356">
    <property type="entry name" value="Phage_BR0599"/>
    <property type="match status" value="1"/>
</dbReference>
<dbReference type="InterPro" id="IPR018964">
    <property type="entry name" value="Phage_phiJL001_Gp84_C"/>
</dbReference>
<dbReference type="EMBL" id="BMME01000001">
    <property type="protein sequence ID" value="GGK08514.1"/>
    <property type="molecule type" value="Genomic_DNA"/>
</dbReference>
<accession>A0ABQ2EEU2</accession>
<reference evidence="3" key="1">
    <citation type="journal article" date="2019" name="Int. J. Syst. Evol. Microbiol.">
        <title>The Global Catalogue of Microorganisms (GCM) 10K type strain sequencing project: providing services to taxonomists for standard genome sequencing and annotation.</title>
        <authorList>
            <consortium name="The Broad Institute Genomics Platform"/>
            <consortium name="The Broad Institute Genome Sequencing Center for Infectious Disease"/>
            <person name="Wu L."/>
            <person name="Ma J."/>
        </authorList>
    </citation>
    <scope>NUCLEOTIDE SEQUENCE [LARGE SCALE GENOMIC DNA]</scope>
    <source>
        <strain evidence="3">CGMCC 1.8985</strain>
    </source>
</reference>
<evidence type="ECO:0000259" key="1">
    <source>
        <dbReference type="Pfam" id="PF09356"/>
    </source>
</evidence>
<dbReference type="Proteomes" id="UP000599009">
    <property type="component" value="Unassembled WGS sequence"/>
</dbReference>
<evidence type="ECO:0000313" key="3">
    <source>
        <dbReference type="Proteomes" id="UP000599009"/>
    </source>
</evidence>
<dbReference type="InterPro" id="IPR011928">
    <property type="entry name" value="Phage_phiJL001_Gp84"/>
</dbReference>